<organism evidence="1 2">
    <name type="scientific">Caerostris extrusa</name>
    <name type="common">Bark spider</name>
    <name type="synonym">Caerostris bankana</name>
    <dbReference type="NCBI Taxonomy" id="172846"/>
    <lineage>
        <taxon>Eukaryota</taxon>
        <taxon>Metazoa</taxon>
        <taxon>Ecdysozoa</taxon>
        <taxon>Arthropoda</taxon>
        <taxon>Chelicerata</taxon>
        <taxon>Arachnida</taxon>
        <taxon>Araneae</taxon>
        <taxon>Araneomorphae</taxon>
        <taxon>Entelegynae</taxon>
        <taxon>Araneoidea</taxon>
        <taxon>Araneidae</taxon>
        <taxon>Caerostris</taxon>
    </lineage>
</organism>
<gene>
    <name evidence="1" type="ORF">CEXT_431841</name>
</gene>
<keyword evidence="2" id="KW-1185">Reference proteome</keyword>
<name>A0AAV4TDW6_CAEEX</name>
<proteinExistence type="predicted"/>
<evidence type="ECO:0000313" key="2">
    <source>
        <dbReference type="Proteomes" id="UP001054945"/>
    </source>
</evidence>
<reference evidence="1 2" key="1">
    <citation type="submission" date="2021-06" db="EMBL/GenBank/DDBJ databases">
        <title>Caerostris extrusa draft genome.</title>
        <authorList>
            <person name="Kono N."/>
            <person name="Arakawa K."/>
        </authorList>
    </citation>
    <scope>NUCLEOTIDE SEQUENCE [LARGE SCALE GENOMIC DNA]</scope>
</reference>
<protein>
    <submittedName>
        <fullName evidence="1">Uncharacterized protein</fullName>
    </submittedName>
</protein>
<accession>A0AAV4TDW6</accession>
<comment type="caution">
    <text evidence="1">The sequence shown here is derived from an EMBL/GenBank/DDBJ whole genome shotgun (WGS) entry which is preliminary data.</text>
</comment>
<dbReference type="Proteomes" id="UP001054945">
    <property type="component" value="Unassembled WGS sequence"/>
</dbReference>
<sequence>MAGDCSSMCQGEDILFFENQNPQFWKEEKMALEENDGVFLYFPALLRLRPVLFEFILAEKDQYFDDERLKSAADCTHCSSNLLFLLSGGSSFGHIYPFSGDACIAEIESERNTTFSTRKDEHYSRFDSLTSICRSISNMPVVLRNVAAETGSFAIRSSSEVSGSSNRNALRCSHMKNQYLRIRINLLTKGLPASPIHQASNGTVR</sequence>
<evidence type="ECO:0000313" key="1">
    <source>
        <dbReference type="EMBL" id="GIY44290.1"/>
    </source>
</evidence>
<dbReference type="AlphaFoldDB" id="A0AAV4TDW6"/>
<dbReference type="EMBL" id="BPLR01011123">
    <property type="protein sequence ID" value="GIY44290.1"/>
    <property type="molecule type" value="Genomic_DNA"/>
</dbReference>